<reference evidence="2" key="1">
    <citation type="journal article" date="2019" name="Int. J. Syst. Evol. Microbiol.">
        <title>The Global Catalogue of Microorganisms (GCM) 10K type strain sequencing project: providing services to taxonomists for standard genome sequencing and annotation.</title>
        <authorList>
            <consortium name="The Broad Institute Genomics Platform"/>
            <consortium name="The Broad Institute Genome Sequencing Center for Infectious Disease"/>
            <person name="Wu L."/>
            <person name="Ma J."/>
        </authorList>
    </citation>
    <scope>NUCLEOTIDE SEQUENCE [LARGE SCALE GENOMIC DNA]</scope>
    <source>
        <strain evidence="2">CCUG 66188</strain>
    </source>
</reference>
<dbReference type="Proteomes" id="UP001596023">
    <property type="component" value="Unassembled WGS sequence"/>
</dbReference>
<evidence type="ECO:0000313" key="1">
    <source>
        <dbReference type="EMBL" id="MFC4672335.1"/>
    </source>
</evidence>
<dbReference type="EMBL" id="JBHSGN010000008">
    <property type="protein sequence ID" value="MFC4672335.1"/>
    <property type="molecule type" value="Genomic_DNA"/>
</dbReference>
<accession>A0ABV9KQX8</accession>
<protein>
    <recommendedName>
        <fullName evidence="3">Transposase</fullName>
    </recommendedName>
</protein>
<dbReference type="RefSeq" id="WP_379993511.1">
    <property type="nucleotide sequence ID" value="NZ_JBHSGN010000008.1"/>
</dbReference>
<name>A0ABV9KQX8_9BACT</name>
<sequence length="129" mass="14906">MENNSSERSLSTVYMKAVKDYKECLKTDPYLSFKTYCRDNSINYKKILDWMQRHGIYMRQLQDEARGEDLANGNCQPTFIQFRPQSHPVMANSALKGVSITFPNNISLTLQECTSESLISLLSLYHPEK</sequence>
<proteinExistence type="predicted"/>
<organism evidence="1 2">
    <name type="scientific">Dysgonomonas termitidis</name>
    <dbReference type="NCBI Taxonomy" id="1516126"/>
    <lineage>
        <taxon>Bacteria</taxon>
        <taxon>Pseudomonadati</taxon>
        <taxon>Bacteroidota</taxon>
        <taxon>Bacteroidia</taxon>
        <taxon>Bacteroidales</taxon>
        <taxon>Dysgonomonadaceae</taxon>
        <taxon>Dysgonomonas</taxon>
    </lineage>
</organism>
<comment type="caution">
    <text evidence="1">The sequence shown here is derived from an EMBL/GenBank/DDBJ whole genome shotgun (WGS) entry which is preliminary data.</text>
</comment>
<keyword evidence="2" id="KW-1185">Reference proteome</keyword>
<gene>
    <name evidence="1" type="ORF">ACFO6W_01370</name>
</gene>
<evidence type="ECO:0008006" key="3">
    <source>
        <dbReference type="Google" id="ProtNLM"/>
    </source>
</evidence>
<evidence type="ECO:0000313" key="2">
    <source>
        <dbReference type="Proteomes" id="UP001596023"/>
    </source>
</evidence>